<gene>
    <name evidence="13" type="ORF">JNB85_22940</name>
</gene>
<dbReference type="EMBL" id="JAEUAK010000010">
    <property type="protein sequence ID" value="MBW9055266.1"/>
    <property type="molecule type" value="Genomic_DNA"/>
</dbReference>
<keyword evidence="14" id="KW-1185">Reference proteome</keyword>
<dbReference type="PANTHER" id="PTHR30347:SF1">
    <property type="entry name" value="MECHANOSENSITIVE CHANNEL MSCK"/>
    <property type="match status" value="1"/>
</dbReference>
<keyword evidence="5 9" id="KW-1133">Transmembrane helix</keyword>
<feature type="transmembrane region" description="Helical" evidence="9">
    <location>
        <begin position="285"/>
        <end position="308"/>
    </location>
</feature>
<evidence type="ECO:0000256" key="9">
    <source>
        <dbReference type="SAM" id="Phobius"/>
    </source>
</evidence>
<proteinExistence type="inferred from homology"/>
<feature type="transmembrane region" description="Helical" evidence="9">
    <location>
        <begin position="242"/>
        <end position="264"/>
    </location>
</feature>
<evidence type="ECO:0000259" key="12">
    <source>
        <dbReference type="Pfam" id="PF21082"/>
    </source>
</evidence>
<feature type="transmembrane region" description="Helical" evidence="9">
    <location>
        <begin position="515"/>
        <end position="539"/>
    </location>
</feature>
<keyword evidence="6 9" id="KW-0472">Membrane</keyword>
<evidence type="ECO:0000256" key="3">
    <source>
        <dbReference type="ARBA" id="ARBA00022475"/>
    </source>
</evidence>
<feature type="transmembrane region" description="Helical" evidence="9">
    <location>
        <begin position="636"/>
        <end position="665"/>
    </location>
</feature>
<evidence type="ECO:0000256" key="10">
    <source>
        <dbReference type="SAM" id="SignalP"/>
    </source>
</evidence>
<keyword evidence="7" id="KW-0175">Coiled coil</keyword>
<dbReference type="Pfam" id="PF00924">
    <property type="entry name" value="MS_channel_2nd"/>
    <property type="match status" value="1"/>
</dbReference>
<feature type="domain" description="Mechanosensitive ion channel MscS" evidence="11">
    <location>
        <begin position="652"/>
        <end position="719"/>
    </location>
</feature>
<organism evidence="13 14">
    <name type="scientific">Rhizobium mesosinicum</name>
    <dbReference type="NCBI Taxonomy" id="335017"/>
    <lineage>
        <taxon>Bacteria</taxon>
        <taxon>Pseudomonadati</taxon>
        <taxon>Pseudomonadota</taxon>
        <taxon>Alphaproteobacteria</taxon>
        <taxon>Hyphomicrobiales</taxon>
        <taxon>Rhizobiaceae</taxon>
        <taxon>Rhizobium/Agrobacterium group</taxon>
        <taxon>Rhizobium</taxon>
    </lineage>
</organism>
<evidence type="ECO:0000256" key="5">
    <source>
        <dbReference type="ARBA" id="ARBA00022989"/>
    </source>
</evidence>
<protein>
    <submittedName>
        <fullName evidence="13">Mechanosensitive ion channel family protein</fullName>
    </submittedName>
</protein>
<dbReference type="SUPFAM" id="SSF82689">
    <property type="entry name" value="Mechanosensitive channel protein MscS (YggB), C-terminal domain"/>
    <property type="match status" value="1"/>
</dbReference>
<feature type="region of interest" description="Disordered" evidence="8">
    <location>
        <begin position="830"/>
        <end position="873"/>
    </location>
</feature>
<comment type="subcellular location">
    <subcellularLocation>
        <location evidence="1">Cell membrane</location>
        <topology evidence="1">Multi-pass membrane protein</topology>
    </subcellularLocation>
</comment>
<feature type="compositionally biased region" description="Basic and acidic residues" evidence="8">
    <location>
        <begin position="845"/>
        <end position="873"/>
    </location>
</feature>
<evidence type="ECO:0000313" key="13">
    <source>
        <dbReference type="EMBL" id="MBW9055266.1"/>
    </source>
</evidence>
<dbReference type="InterPro" id="IPR023408">
    <property type="entry name" value="MscS_beta-dom_sf"/>
</dbReference>
<dbReference type="SUPFAM" id="SSF50182">
    <property type="entry name" value="Sm-like ribonucleoproteins"/>
    <property type="match status" value="1"/>
</dbReference>
<comment type="caution">
    <text evidence="13">The sequence shown here is derived from an EMBL/GenBank/DDBJ whole genome shotgun (WGS) entry which is preliminary data.</text>
</comment>
<dbReference type="Gene3D" id="2.30.30.60">
    <property type="match status" value="1"/>
</dbReference>
<evidence type="ECO:0000256" key="2">
    <source>
        <dbReference type="ARBA" id="ARBA00008017"/>
    </source>
</evidence>
<evidence type="ECO:0000313" key="14">
    <source>
        <dbReference type="Proteomes" id="UP000717752"/>
    </source>
</evidence>
<feature type="compositionally biased region" description="Low complexity" evidence="8">
    <location>
        <begin position="32"/>
        <end position="48"/>
    </location>
</feature>
<evidence type="ECO:0000256" key="6">
    <source>
        <dbReference type="ARBA" id="ARBA00023136"/>
    </source>
</evidence>
<feature type="transmembrane region" description="Helical" evidence="9">
    <location>
        <begin position="320"/>
        <end position="343"/>
    </location>
</feature>
<accession>A0ABS7GZD6</accession>
<dbReference type="Pfam" id="PF21082">
    <property type="entry name" value="MS_channel_3rd"/>
    <property type="match status" value="1"/>
</dbReference>
<evidence type="ECO:0000256" key="4">
    <source>
        <dbReference type="ARBA" id="ARBA00022692"/>
    </source>
</evidence>
<keyword evidence="4 9" id="KW-0812">Transmembrane</keyword>
<evidence type="ECO:0000259" key="11">
    <source>
        <dbReference type="Pfam" id="PF00924"/>
    </source>
</evidence>
<dbReference type="Gene3D" id="1.10.287.1260">
    <property type="match status" value="1"/>
</dbReference>
<dbReference type="Gene3D" id="3.30.70.100">
    <property type="match status" value="1"/>
</dbReference>
<feature type="compositionally biased region" description="Polar residues" evidence="8">
    <location>
        <begin position="49"/>
        <end position="60"/>
    </location>
</feature>
<keyword evidence="10" id="KW-0732">Signal</keyword>
<evidence type="ECO:0000256" key="1">
    <source>
        <dbReference type="ARBA" id="ARBA00004651"/>
    </source>
</evidence>
<feature type="transmembrane region" description="Helical" evidence="9">
    <location>
        <begin position="436"/>
        <end position="456"/>
    </location>
</feature>
<dbReference type="InterPro" id="IPR011014">
    <property type="entry name" value="MscS_channel_TM-2"/>
</dbReference>
<dbReference type="InterPro" id="IPR052702">
    <property type="entry name" value="MscS-like_channel"/>
</dbReference>
<keyword evidence="3" id="KW-1003">Cell membrane</keyword>
<reference evidence="13 14" key="1">
    <citation type="journal article" date="2021" name="MBio">
        <title>Poor Competitiveness of Bradyrhizobium in Pigeon Pea Root Colonization in Indian Soils.</title>
        <authorList>
            <person name="Chalasani D."/>
            <person name="Basu A."/>
            <person name="Pullabhotla S.V.S.R.N."/>
            <person name="Jorrin B."/>
            <person name="Neal A.L."/>
            <person name="Poole P.S."/>
            <person name="Podile A.R."/>
            <person name="Tkacz A."/>
        </authorList>
    </citation>
    <scope>NUCLEOTIDE SEQUENCE [LARGE SCALE GENOMIC DNA]</scope>
    <source>
        <strain evidence="13 14">HU56</strain>
    </source>
</reference>
<feature type="chain" id="PRO_5047016636" evidence="10">
    <location>
        <begin position="28"/>
        <end position="873"/>
    </location>
</feature>
<dbReference type="PANTHER" id="PTHR30347">
    <property type="entry name" value="POTASSIUM CHANNEL RELATED"/>
    <property type="match status" value="1"/>
</dbReference>
<dbReference type="SUPFAM" id="SSF82861">
    <property type="entry name" value="Mechanosensitive channel protein MscS (YggB), transmembrane region"/>
    <property type="match status" value="1"/>
</dbReference>
<dbReference type="InterPro" id="IPR011066">
    <property type="entry name" value="MscS_channel_C_sf"/>
</dbReference>
<dbReference type="RefSeq" id="WP_220336591.1">
    <property type="nucleotide sequence ID" value="NZ_JAEUAK010000010.1"/>
</dbReference>
<feature type="coiled-coil region" evidence="7">
    <location>
        <begin position="70"/>
        <end position="97"/>
    </location>
</feature>
<feature type="transmembrane region" description="Helical" evidence="9">
    <location>
        <begin position="395"/>
        <end position="415"/>
    </location>
</feature>
<feature type="transmembrane region" description="Helical" evidence="9">
    <location>
        <begin position="363"/>
        <end position="383"/>
    </location>
</feature>
<dbReference type="Proteomes" id="UP000717752">
    <property type="component" value="Unassembled WGS sequence"/>
</dbReference>
<dbReference type="InterPro" id="IPR010920">
    <property type="entry name" value="LSM_dom_sf"/>
</dbReference>
<feature type="signal peptide" evidence="10">
    <location>
        <begin position="1"/>
        <end position="27"/>
    </location>
</feature>
<evidence type="ECO:0000256" key="8">
    <source>
        <dbReference type="SAM" id="MobiDB-lite"/>
    </source>
</evidence>
<feature type="transmembrane region" description="Helical" evidence="9">
    <location>
        <begin position="612"/>
        <end position="630"/>
    </location>
</feature>
<name>A0ABS7GZD6_9HYPH</name>
<sequence length="873" mass="94679">MRLTHWLLRTVLLLSLAVAGLHLDGEAAVAQAPQPPAEAQTQVAPAQPSQTQPVPAQTTPAEPPLANSALDQALKDIDKAKSQLASLQDRVKQNADNDDALVELAGQADELGRGVIATSVSLRPRFDQIKSRLAELGEPPKDGQPPEAQIVTEERNALTSERSQINAVTGDAENLSIAITKLSNVITATRRQLFTATLFRRTEISLSVFDDASSAFVREASEFSQTFSSWITFVWKFKSLSLFAAIFLSLATALILLSGGYRLFGQYLRRDVNIEEPSYISRLSFAFWSTLIRTASLDALLVTSLIFLDGFNVLRSDITPVIGALFGSIGLVYFVGRFVNAVFAPNDPSWRLVRLSNLGARSVGYCLIAMAVVNALDYLFGAIGEAMGSPLVLTVVRSLLAALIIGIILIAVSFGKPMLAKNGDPDAPGRHWPRGMAILLRVFGAGLILAALSGYVGLARFVATQLIITSAIVVTTYIGLLLGKAVSRQDNFADTFLGRFLETRFKLGPVAIDQAGLVVGLLIYAVALLTGIPLILLLWGFHVQDLQLLAYRLFTEVRLGGISISLLGIFTGILLFAGGYLATRWVQKWLDSNVMARSHVDLGVRNSVKTGIGYLGVGVAAIFGISAAGIDLSNLALVASALSVGIGFGLQNIVSNFVSGLILLVERPFKVGDHVVSGTAEGIVKRISVRATEIETFRKQSIIVPNSELINGLVGNWTHRNKLGRSEIPVSVSYEADPRRVMDILLELTAAVPLILRNPEPHVEFLRFGPYSLDFELRFFLADMGDGLTVRNDLRIEILRRFKAEGIEIPLPQSDLTIHRQANADAEKVLVQKPDEPEEQAPAEDEGKVIETVEDERPVRQLRSKTADGKLKG</sequence>
<feature type="transmembrane region" description="Helical" evidence="9">
    <location>
        <begin position="462"/>
        <end position="482"/>
    </location>
</feature>
<feature type="transmembrane region" description="Helical" evidence="9">
    <location>
        <begin position="559"/>
        <end position="582"/>
    </location>
</feature>
<feature type="region of interest" description="Disordered" evidence="8">
    <location>
        <begin position="32"/>
        <end position="65"/>
    </location>
</feature>
<feature type="domain" description="Mechanosensitive ion channel MscS C-terminal" evidence="12">
    <location>
        <begin position="727"/>
        <end position="809"/>
    </location>
</feature>
<evidence type="ECO:0000256" key="7">
    <source>
        <dbReference type="SAM" id="Coils"/>
    </source>
</evidence>
<comment type="similarity">
    <text evidence="2">Belongs to the MscS (TC 1.A.23) family.</text>
</comment>
<dbReference type="InterPro" id="IPR049278">
    <property type="entry name" value="MS_channel_C"/>
</dbReference>
<dbReference type="InterPro" id="IPR006685">
    <property type="entry name" value="MscS_channel_2nd"/>
</dbReference>